<dbReference type="AlphaFoldDB" id="A0A2D2D6N3"/>
<dbReference type="Pfam" id="PF13435">
    <property type="entry name" value="Cytochrome_C554"/>
    <property type="match status" value="2"/>
</dbReference>
<dbReference type="InterPro" id="IPR023155">
    <property type="entry name" value="Cyt_c-552/4"/>
</dbReference>
<evidence type="ECO:0000256" key="2">
    <source>
        <dbReference type="PROSITE-ProRule" id="PRU00339"/>
    </source>
</evidence>
<dbReference type="RefSeq" id="WP_003612355.1">
    <property type="nucleotide sequence ID" value="NZ_ADVE02000002.1"/>
</dbReference>
<keyword evidence="6" id="KW-0614">Plasmid</keyword>
<proteinExistence type="predicted"/>
<organism evidence="6 7">
    <name type="scientific">Methylosinus trichosporium (strain ATCC 35070 / NCIMB 11131 / UNIQEM 75 / OB3b)</name>
    <dbReference type="NCBI Taxonomy" id="595536"/>
    <lineage>
        <taxon>Bacteria</taxon>
        <taxon>Pseudomonadati</taxon>
        <taxon>Pseudomonadota</taxon>
        <taxon>Alphaproteobacteria</taxon>
        <taxon>Hyphomicrobiales</taxon>
        <taxon>Methylocystaceae</taxon>
        <taxon>Methylosinus</taxon>
    </lineage>
</organism>
<feature type="chain" id="PRO_5013662555" evidence="3">
    <location>
        <begin position="19"/>
        <end position="650"/>
    </location>
</feature>
<dbReference type="STRING" id="595536.GCA_000178815_00297"/>
<protein>
    <submittedName>
        <fullName evidence="6">Cytochrome C family protein</fullName>
    </submittedName>
</protein>
<dbReference type="Pfam" id="PF09699">
    <property type="entry name" value="Paired_CXXCH_1"/>
    <property type="match status" value="1"/>
</dbReference>
<feature type="domain" description="Doubled CXXCH motif" evidence="4">
    <location>
        <begin position="302"/>
        <end position="328"/>
    </location>
</feature>
<dbReference type="InterPro" id="IPR010177">
    <property type="entry name" value="Paired_CXXCH_1"/>
</dbReference>
<feature type="signal peptide" evidence="3">
    <location>
        <begin position="1"/>
        <end position="18"/>
    </location>
</feature>
<keyword evidence="2" id="KW-0802">TPR repeat</keyword>
<reference evidence="7" key="1">
    <citation type="submission" date="2017-10" db="EMBL/GenBank/DDBJ databases">
        <title>Completed PacBio SMRT sequence of Methylosinus trichosporium OB3b reveals presence of a third large plasmid.</title>
        <authorList>
            <person name="Charles T.C."/>
            <person name="Lynch M.D.J."/>
            <person name="Heil J.R."/>
            <person name="Cheng J."/>
        </authorList>
    </citation>
    <scope>NUCLEOTIDE SEQUENCE [LARGE SCALE GENOMIC DNA]</scope>
    <source>
        <strain evidence="7">OB3b</strain>
        <plasmid evidence="7">pob3b1</plasmid>
    </source>
</reference>
<gene>
    <name evidence="6" type="ORF">CQW49_22050</name>
</gene>
<dbReference type="PANTHER" id="PTHR35038:SF8">
    <property type="entry name" value="C-TYPE POLYHEME CYTOCHROME OMCC"/>
    <property type="match status" value="1"/>
</dbReference>
<keyword evidence="7" id="KW-1185">Reference proteome</keyword>
<dbReference type="Proteomes" id="UP000230709">
    <property type="component" value="Plasmid pOB3b1"/>
</dbReference>
<dbReference type="SUPFAM" id="SSF48695">
    <property type="entry name" value="Multiheme cytochromes"/>
    <property type="match status" value="1"/>
</dbReference>
<dbReference type="KEGG" id="mtw:CQW49_22050"/>
<feature type="domain" description="Cytochrome c-552/4" evidence="5">
    <location>
        <begin position="171"/>
        <end position="208"/>
    </location>
</feature>
<dbReference type="SMART" id="SM00028">
    <property type="entry name" value="TPR"/>
    <property type="match status" value="3"/>
</dbReference>
<evidence type="ECO:0000256" key="1">
    <source>
        <dbReference type="ARBA" id="ARBA00022729"/>
    </source>
</evidence>
<dbReference type="InterPro" id="IPR051829">
    <property type="entry name" value="Multiheme_Cytochr_ET"/>
</dbReference>
<dbReference type="EMBL" id="CP023738">
    <property type="protein sequence ID" value="ATQ70666.1"/>
    <property type="molecule type" value="Genomic_DNA"/>
</dbReference>
<accession>A0A2D2D6N3</accession>
<dbReference type="SUPFAM" id="SSF48452">
    <property type="entry name" value="TPR-like"/>
    <property type="match status" value="1"/>
</dbReference>
<dbReference type="Gene3D" id="1.25.40.10">
    <property type="entry name" value="Tetratricopeptide repeat domain"/>
    <property type="match status" value="1"/>
</dbReference>
<evidence type="ECO:0000313" key="7">
    <source>
        <dbReference type="Proteomes" id="UP000230709"/>
    </source>
</evidence>
<evidence type="ECO:0000256" key="3">
    <source>
        <dbReference type="SAM" id="SignalP"/>
    </source>
</evidence>
<dbReference type="PANTHER" id="PTHR35038">
    <property type="entry name" value="DISSIMILATORY SULFITE REDUCTASE SIRA"/>
    <property type="match status" value="1"/>
</dbReference>
<keyword evidence="1 3" id="KW-0732">Signal</keyword>
<geneLocation type="plasmid" evidence="7">
    <name>pob3b1</name>
</geneLocation>
<dbReference type="GO" id="GO:0016491">
    <property type="term" value="F:oxidoreductase activity"/>
    <property type="evidence" value="ECO:0007669"/>
    <property type="project" value="TreeGrafter"/>
</dbReference>
<dbReference type="InterPro" id="IPR019734">
    <property type="entry name" value="TPR_rpt"/>
</dbReference>
<evidence type="ECO:0000259" key="5">
    <source>
        <dbReference type="Pfam" id="PF13435"/>
    </source>
</evidence>
<dbReference type="PROSITE" id="PS50005">
    <property type="entry name" value="TPR"/>
    <property type="match status" value="1"/>
</dbReference>
<feature type="repeat" description="TPR" evidence="2">
    <location>
        <begin position="535"/>
        <end position="568"/>
    </location>
</feature>
<evidence type="ECO:0000313" key="6">
    <source>
        <dbReference type="EMBL" id="ATQ70666.1"/>
    </source>
</evidence>
<sequence length="650" mass="70368">MIAIWLRVLLLWFCVAGAAAQTPLDDVARHVGSGVCADCHAAQTNLWRTSHHARSMQEATSASVLGDFNDVAFTENGAATRFFRRGDAFIIETRGPAGEAREDRVRFTFGVTPLQQYLVEAPGGRLQAFSVAWDARPKEKGGQRWFGLYPEETIAWGDPLHWSGRNQNWNFMCADCHSTGLRKNYDLTTDSYRTTWTDVSVACEACHGPGSAHVAWARGGARAGADKGFAASASDDRSELCFPCHSRRRALSETPAPTRRFLDDYAPALLDKGLFRADGQIEDEVFEYASFLQSRMYRAGVACIDCHEPHGGALREQGNALCARCHEPAGFDASSHHHHAPGTREAQCVACHMPSRIYMQVHERHDHGFRVPRPDLAPLGVPNACNDCHADKPASWAAEAMRGWGSRRLGQASAAKAIALGRRAAPGAAEALAALAGDGGESAIMRATALSLLARAPGEMALRAIREAIGSSDALLRLGAIRALEPYDATTRRLAAPLLADPAAATRLEAARLLAATGVSAEEWVAAELVSAERPETHLGVGALRAEQGRPLEAIAAFETALRLDPKFTPARLDLADLLRSEGRDAEAEAPLREAVRRDPADAVAHYALALWLLRQSREMEARSELARAVTLAPDDPAIARAYRLATPPR</sequence>
<name>A0A2D2D6N3_METT3</name>
<dbReference type="InterPro" id="IPR011990">
    <property type="entry name" value="TPR-like_helical_dom_sf"/>
</dbReference>
<dbReference type="Gene3D" id="1.10.1130.10">
    <property type="entry name" value="Flavocytochrome C3, Chain A"/>
    <property type="match status" value="2"/>
</dbReference>
<dbReference type="Pfam" id="PF14559">
    <property type="entry name" value="TPR_19"/>
    <property type="match status" value="1"/>
</dbReference>
<dbReference type="CDD" id="cd08168">
    <property type="entry name" value="Cytochrom_C3"/>
    <property type="match status" value="1"/>
</dbReference>
<evidence type="ECO:0000259" key="4">
    <source>
        <dbReference type="Pfam" id="PF09699"/>
    </source>
</evidence>
<feature type="domain" description="Cytochrome c-552/4" evidence="5">
    <location>
        <begin position="35"/>
        <end position="61"/>
    </location>
</feature>
<dbReference type="InterPro" id="IPR036280">
    <property type="entry name" value="Multihaem_cyt_sf"/>
</dbReference>